<dbReference type="STRING" id="933084.A0A067PSQ7"/>
<name>A0A067PSQ7_9AGAM</name>
<evidence type="ECO:0000313" key="3">
    <source>
        <dbReference type="Proteomes" id="UP000027265"/>
    </source>
</evidence>
<feature type="compositionally biased region" description="Acidic residues" evidence="1">
    <location>
        <begin position="198"/>
        <end position="226"/>
    </location>
</feature>
<dbReference type="OrthoDB" id="2999363at2759"/>
<organism evidence="2 3">
    <name type="scientific">Jaapia argillacea MUCL 33604</name>
    <dbReference type="NCBI Taxonomy" id="933084"/>
    <lineage>
        <taxon>Eukaryota</taxon>
        <taxon>Fungi</taxon>
        <taxon>Dikarya</taxon>
        <taxon>Basidiomycota</taxon>
        <taxon>Agaricomycotina</taxon>
        <taxon>Agaricomycetes</taxon>
        <taxon>Agaricomycetidae</taxon>
        <taxon>Jaapiales</taxon>
        <taxon>Jaapiaceae</taxon>
        <taxon>Jaapia</taxon>
    </lineage>
</organism>
<feature type="region of interest" description="Disordered" evidence="1">
    <location>
        <begin position="180"/>
        <end position="228"/>
    </location>
</feature>
<dbReference type="Proteomes" id="UP000027265">
    <property type="component" value="Unassembled WGS sequence"/>
</dbReference>
<dbReference type="EMBL" id="KL197719">
    <property type="protein sequence ID" value="KDQ57853.1"/>
    <property type="molecule type" value="Genomic_DNA"/>
</dbReference>
<dbReference type="HOGENOM" id="CLU_442157_0_0_1"/>
<protein>
    <submittedName>
        <fullName evidence="2">Uncharacterized protein</fullName>
    </submittedName>
</protein>
<reference evidence="3" key="1">
    <citation type="journal article" date="2014" name="Proc. Natl. Acad. Sci. U.S.A.">
        <title>Extensive sampling of basidiomycete genomes demonstrates inadequacy of the white-rot/brown-rot paradigm for wood decay fungi.</title>
        <authorList>
            <person name="Riley R."/>
            <person name="Salamov A.A."/>
            <person name="Brown D.W."/>
            <person name="Nagy L.G."/>
            <person name="Floudas D."/>
            <person name="Held B.W."/>
            <person name="Levasseur A."/>
            <person name="Lombard V."/>
            <person name="Morin E."/>
            <person name="Otillar R."/>
            <person name="Lindquist E.A."/>
            <person name="Sun H."/>
            <person name="LaButti K.M."/>
            <person name="Schmutz J."/>
            <person name="Jabbour D."/>
            <person name="Luo H."/>
            <person name="Baker S.E."/>
            <person name="Pisabarro A.G."/>
            <person name="Walton J.D."/>
            <person name="Blanchette R.A."/>
            <person name="Henrissat B."/>
            <person name="Martin F."/>
            <person name="Cullen D."/>
            <person name="Hibbett D.S."/>
            <person name="Grigoriev I.V."/>
        </authorList>
    </citation>
    <scope>NUCLEOTIDE SEQUENCE [LARGE SCALE GENOMIC DNA]</scope>
    <source>
        <strain evidence="3">MUCL 33604</strain>
    </source>
</reference>
<evidence type="ECO:0000256" key="1">
    <source>
        <dbReference type="SAM" id="MobiDB-lite"/>
    </source>
</evidence>
<gene>
    <name evidence="2" type="ORF">JAAARDRAFT_194118</name>
</gene>
<dbReference type="InParanoid" id="A0A067PSQ7"/>
<evidence type="ECO:0000313" key="2">
    <source>
        <dbReference type="EMBL" id="KDQ57853.1"/>
    </source>
</evidence>
<feature type="compositionally biased region" description="Basic residues" evidence="1">
    <location>
        <begin position="1"/>
        <end position="11"/>
    </location>
</feature>
<feature type="region of interest" description="Disordered" evidence="1">
    <location>
        <begin position="1"/>
        <end position="62"/>
    </location>
</feature>
<dbReference type="AlphaFoldDB" id="A0A067PSQ7"/>
<sequence length="618" mass="70060">MARKGTKRKGKGVVPSEDVSAEPQRKRFRASNIQQKRTPDKHRRAERRRLPNSAYRRKRDAERVAQANKYSPHMVALWVRHFKALVTRREATLKVLCESLKLPPIEVVKKLVAVERSEDWVEPIADNDPVWPRLEPIAEMLVEMAWDPLHFDHKKWVEESALVQDDGLVFDDECFEMEKGFETDDGSDSESDGKWEDTGDDEWEDMGDEWEDMGDGWEDTGDDEDGMGMNERMDKGSEDRHERLEANLHSLANELSCSFYYRIAVLDDGAEAFMKYAEKNPGDLGFATFILVAVLGVDPKQVEERVGQIYGVRHTKALKEFFNVVKDMFPTNTEDRRPVVWPYAGTSIAGNPLSRCQNDTTSLHRRIVNVIKANTGEITWYPLRISNLSIPVANTLEYRTNRMLGDIEGCLIDATCQISLNSARGGWIPNFLPPVSILKTCANALQLAGSPSPIYNEDSVLTSKLRAHVDDSVTFLRGKIASRRINPHALESAKKNLADVLPIVNGSVIKMTVAKDITAEDFDGRVGRIRDATAGHAFQVDHRIRRLLDPKAILEGDLSIYEIQKYFGPTVDLWAVTLLHRWLLLHLLLLSRNLITARPILLVTWSSLVSMSMFRGEI</sequence>
<keyword evidence="3" id="KW-1185">Reference proteome</keyword>
<proteinExistence type="predicted"/>
<accession>A0A067PSQ7</accession>